<evidence type="ECO:0000259" key="4">
    <source>
        <dbReference type="Pfam" id="PF16729"/>
    </source>
</evidence>
<dbReference type="InterPro" id="IPR031989">
    <property type="entry name" value="DUF5067"/>
</dbReference>
<feature type="chain" id="PRO_5038784855" description="DUF5067 domain-containing protein" evidence="3">
    <location>
        <begin position="20"/>
        <end position="190"/>
    </location>
</feature>
<evidence type="ECO:0000313" key="5">
    <source>
        <dbReference type="EMBL" id="SES02189.1"/>
    </source>
</evidence>
<dbReference type="OrthoDB" id="2190227at2"/>
<feature type="signal peptide" evidence="3">
    <location>
        <begin position="1"/>
        <end position="19"/>
    </location>
</feature>
<dbReference type="AlphaFoldDB" id="A0A1H9TYJ4"/>
<gene>
    <name evidence="5" type="ORF">SAMN04488559_11817</name>
</gene>
<dbReference type="Proteomes" id="UP000198948">
    <property type="component" value="Unassembled WGS sequence"/>
</dbReference>
<evidence type="ECO:0000256" key="2">
    <source>
        <dbReference type="SAM" id="MobiDB-lite"/>
    </source>
</evidence>
<dbReference type="Gene3D" id="2.60.40.1240">
    <property type="match status" value="1"/>
</dbReference>
<feature type="region of interest" description="Disordered" evidence="2">
    <location>
        <begin position="20"/>
        <end position="59"/>
    </location>
</feature>
<evidence type="ECO:0000256" key="1">
    <source>
        <dbReference type="ARBA" id="ARBA00022729"/>
    </source>
</evidence>
<keyword evidence="1 3" id="KW-0732">Signal</keyword>
<organism evidence="5 6">
    <name type="scientific">Isobaculum melis</name>
    <dbReference type="NCBI Taxonomy" id="142588"/>
    <lineage>
        <taxon>Bacteria</taxon>
        <taxon>Bacillati</taxon>
        <taxon>Bacillota</taxon>
        <taxon>Bacilli</taxon>
        <taxon>Lactobacillales</taxon>
        <taxon>Carnobacteriaceae</taxon>
        <taxon>Isobaculum</taxon>
    </lineage>
</organism>
<dbReference type="InterPro" id="IPR029050">
    <property type="entry name" value="Immunoprotect_excell_Ig-like"/>
</dbReference>
<protein>
    <recommendedName>
        <fullName evidence="4">DUF5067 domain-containing protein</fullName>
    </recommendedName>
</protein>
<feature type="domain" description="DUF5067" evidence="4">
    <location>
        <begin position="43"/>
        <end position="166"/>
    </location>
</feature>
<proteinExistence type="predicted"/>
<dbReference type="EMBL" id="FOHA01000018">
    <property type="protein sequence ID" value="SES02189.1"/>
    <property type="molecule type" value="Genomic_DNA"/>
</dbReference>
<name>A0A1H9TYJ4_9LACT</name>
<reference evidence="5 6" key="1">
    <citation type="submission" date="2016-10" db="EMBL/GenBank/DDBJ databases">
        <authorList>
            <person name="de Groot N.N."/>
        </authorList>
    </citation>
    <scope>NUCLEOTIDE SEQUENCE [LARGE SCALE GENOMIC DNA]</scope>
    <source>
        <strain evidence="5 6">DSM 13760</strain>
    </source>
</reference>
<evidence type="ECO:0000256" key="3">
    <source>
        <dbReference type="SAM" id="SignalP"/>
    </source>
</evidence>
<keyword evidence="6" id="KW-1185">Reference proteome</keyword>
<dbReference type="RefSeq" id="WP_092653512.1">
    <property type="nucleotide sequence ID" value="NZ_FOHA01000018.1"/>
</dbReference>
<feature type="compositionally biased region" description="Basic and acidic residues" evidence="2">
    <location>
        <begin position="25"/>
        <end position="59"/>
    </location>
</feature>
<accession>A0A1H9TYJ4</accession>
<sequence>MKKLLSLSFVGLCALTLAACGNGDSSKDTAKEENSAKVESKQENSAKTETKKEDKISDSEYETDHAKFVIKEVEQLTGKYDNKQILAITIEFTNKGDTPTSPWMAFATSIKATQETDVTVETLNGANGYYPDDYKPELVEMGGTNIKPGATVEAVVGFDIEFPGSPVQMLDFNLSGKPEKFDRVIETTAP</sequence>
<evidence type="ECO:0000313" key="6">
    <source>
        <dbReference type="Proteomes" id="UP000198948"/>
    </source>
</evidence>
<dbReference type="Pfam" id="PF16729">
    <property type="entry name" value="DUF5067"/>
    <property type="match status" value="1"/>
</dbReference>
<dbReference type="PROSITE" id="PS51257">
    <property type="entry name" value="PROKAR_LIPOPROTEIN"/>
    <property type="match status" value="1"/>
</dbReference>